<keyword evidence="11 17" id="KW-0460">Magnesium</keyword>
<feature type="binding site" evidence="17">
    <location>
        <position position="7"/>
    </location>
    <ligand>
        <name>Mg(2+)</name>
        <dbReference type="ChEBI" id="CHEBI:18420"/>
    </ligand>
</feature>
<comment type="subcellular location">
    <subcellularLocation>
        <location evidence="4 14">Cytoplasm</location>
    </subcellularLocation>
</comment>
<dbReference type="CDD" id="cd07503">
    <property type="entry name" value="HAD_HisB-N"/>
    <property type="match status" value="1"/>
</dbReference>
<evidence type="ECO:0000256" key="1">
    <source>
        <dbReference type="ARBA" id="ARBA00001226"/>
    </source>
</evidence>
<evidence type="ECO:0000256" key="11">
    <source>
        <dbReference type="ARBA" id="ARBA00022842"/>
    </source>
</evidence>
<feature type="site" description="Stabilizes the phosphoryl group" evidence="16">
    <location>
        <position position="50"/>
    </location>
</feature>
<feature type="active site" description="Proton donor" evidence="15">
    <location>
        <position position="9"/>
    </location>
</feature>
<keyword evidence="9 14" id="KW-0378">Hydrolase</keyword>
<dbReference type="InterPro" id="IPR023214">
    <property type="entry name" value="HAD_sf"/>
</dbReference>
<evidence type="ECO:0000256" key="6">
    <source>
        <dbReference type="ARBA" id="ARBA00011245"/>
    </source>
</evidence>
<dbReference type="GO" id="GO:0046872">
    <property type="term" value="F:metal ion binding"/>
    <property type="evidence" value="ECO:0007669"/>
    <property type="project" value="UniProtKB-KW"/>
</dbReference>
<dbReference type="InterPro" id="IPR004446">
    <property type="entry name" value="Heptose_bisP_phosphatase"/>
</dbReference>
<feature type="binding site" evidence="17">
    <location>
        <position position="91"/>
    </location>
    <ligand>
        <name>Zn(2+)</name>
        <dbReference type="ChEBI" id="CHEBI:29105"/>
    </ligand>
</feature>
<evidence type="ECO:0000256" key="5">
    <source>
        <dbReference type="ARBA" id="ARBA00004708"/>
    </source>
</evidence>
<evidence type="ECO:0000256" key="2">
    <source>
        <dbReference type="ARBA" id="ARBA00001946"/>
    </source>
</evidence>
<evidence type="ECO:0000256" key="7">
    <source>
        <dbReference type="ARBA" id="ARBA00022490"/>
    </source>
</evidence>
<proteinExistence type="inferred from homology"/>
<keyword evidence="7 14" id="KW-0963">Cytoplasm</keyword>
<evidence type="ECO:0000256" key="4">
    <source>
        <dbReference type="ARBA" id="ARBA00004496"/>
    </source>
</evidence>
<dbReference type="NCBIfam" id="TIGR01656">
    <property type="entry name" value="Histidinol-ppas"/>
    <property type="match status" value="1"/>
</dbReference>
<dbReference type="InterPro" id="IPR036412">
    <property type="entry name" value="HAD-like_sf"/>
</dbReference>
<dbReference type="EMBL" id="JABVCQ010000033">
    <property type="protein sequence ID" value="MBB1127044.1"/>
    <property type="molecule type" value="Genomic_DNA"/>
</dbReference>
<dbReference type="AlphaFoldDB" id="A0A839HEZ4"/>
<feature type="binding site" evidence="17">
    <location>
        <position position="126"/>
    </location>
    <ligand>
        <name>Mg(2+)</name>
        <dbReference type="ChEBI" id="CHEBI:18420"/>
    </ligand>
</feature>
<keyword evidence="12 14" id="KW-0119">Carbohydrate metabolism</keyword>
<evidence type="ECO:0000256" key="8">
    <source>
        <dbReference type="ARBA" id="ARBA00022723"/>
    </source>
</evidence>
<evidence type="ECO:0000256" key="9">
    <source>
        <dbReference type="ARBA" id="ARBA00022801"/>
    </source>
</evidence>
<dbReference type="PANTHER" id="PTHR42891">
    <property type="entry name" value="D-GLYCERO-BETA-D-MANNO-HEPTOSE-1,7-BISPHOSPHATE 7-PHOSPHATASE"/>
    <property type="match status" value="1"/>
</dbReference>
<dbReference type="GO" id="GO:0005737">
    <property type="term" value="C:cytoplasm"/>
    <property type="evidence" value="ECO:0007669"/>
    <property type="project" value="UniProtKB-SubCell"/>
</dbReference>
<dbReference type="InterPro" id="IPR006543">
    <property type="entry name" value="Histidinol-phos"/>
</dbReference>
<keyword evidence="19" id="KW-1185">Reference proteome</keyword>
<comment type="pathway">
    <text evidence="5">Nucleotide-sugar biosynthesis; ADP-L-glycero-beta-D-manno-heptose biosynthesis; ADP-L-glycero-beta-D-manno-heptose from D-glycero-beta-D-manno-heptose 7-phosphate: step 2/4.</text>
</comment>
<keyword evidence="8 17" id="KW-0479">Metal-binding</keyword>
<evidence type="ECO:0000256" key="14">
    <source>
        <dbReference type="PIRNR" id="PIRNR004682"/>
    </source>
</evidence>
<feature type="binding site" evidence="17">
    <location>
        <position position="99"/>
    </location>
    <ligand>
        <name>Zn(2+)</name>
        <dbReference type="ChEBI" id="CHEBI:29105"/>
    </ligand>
</feature>
<evidence type="ECO:0000256" key="16">
    <source>
        <dbReference type="PIRSR" id="PIRSR004682-3"/>
    </source>
</evidence>
<dbReference type="SUPFAM" id="SSF56784">
    <property type="entry name" value="HAD-like"/>
    <property type="match status" value="1"/>
</dbReference>
<comment type="subunit">
    <text evidence="6">Monomer.</text>
</comment>
<evidence type="ECO:0000256" key="12">
    <source>
        <dbReference type="ARBA" id="ARBA00023277"/>
    </source>
</evidence>
<evidence type="ECO:0000313" key="18">
    <source>
        <dbReference type="EMBL" id="MBB1127044.1"/>
    </source>
</evidence>
<feature type="active site" description="Nucleophile" evidence="15">
    <location>
        <position position="7"/>
    </location>
</feature>
<dbReference type="EC" id="3.1.3.-" evidence="14"/>
<feature type="binding site" evidence="17">
    <location>
        <position position="97"/>
    </location>
    <ligand>
        <name>Zn(2+)</name>
        <dbReference type="ChEBI" id="CHEBI:29105"/>
    </ligand>
</feature>
<comment type="caution">
    <text evidence="18">The sequence shown here is derived from an EMBL/GenBank/DDBJ whole genome shotgun (WGS) entry which is preliminary data.</text>
</comment>
<protein>
    <recommendedName>
        <fullName evidence="14">D,D-heptose 1,7-bisphosphate phosphatase</fullName>
        <ecNumber evidence="14">3.1.3.-</ecNumber>
    </recommendedName>
</protein>
<dbReference type="InterPro" id="IPR006549">
    <property type="entry name" value="HAD-SF_hydro_IIIA"/>
</dbReference>
<keyword evidence="10 17" id="KW-0862">Zinc</keyword>
<name>A0A839HEZ4_9GAMM</name>
<organism evidence="18 19">
    <name type="scientific">Thiospirillum jenense</name>
    <dbReference type="NCBI Taxonomy" id="1653858"/>
    <lineage>
        <taxon>Bacteria</taxon>
        <taxon>Pseudomonadati</taxon>
        <taxon>Pseudomonadota</taxon>
        <taxon>Gammaproteobacteria</taxon>
        <taxon>Chromatiales</taxon>
        <taxon>Chromatiaceae</taxon>
        <taxon>Thiospirillum</taxon>
    </lineage>
</organism>
<dbReference type="NCBIfam" id="NF006506">
    <property type="entry name" value="PRK08942.1"/>
    <property type="match status" value="1"/>
</dbReference>
<feature type="binding site" evidence="17">
    <location>
        <position position="89"/>
    </location>
    <ligand>
        <name>Zn(2+)</name>
        <dbReference type="ChEBI" id="CHEBI:29105"/>
    </ligand>
</feature>
<evidence type="ECO:0000256" key="3">
    <source>
        <dbReference type="ARBA" id="ARBA00001947"/>
    </source>
</evidence>
<comment type="catalytic activity">
    <reaction evidence="1">
        <text>D-glycero-beta-D-manno-heptose 1,7-bisphosphate + H2O = D-glycero-beta-D-manno-heptose 1-phosphate + phosphate</text>
        <dbReference type="Rhea" id="RHEA:28518"/>
        <dbReference type="ChEBI" id="CHEBI:15377"/>
        <dbReference type="ChEBI" id="CHEBI:43474"/>
        <dbReference type="ChEBI" id="CHEBI:60208"/>
        <dbReference type="ChEBI" id="CHEBI:61593"/>
        <dbReference type="EC" id="3.1.3.82"/>
    </reaction>
</comment>
<gene>
    <name evidence="18" type="primary">gmhB</name>
    <name evidence="18" type="ORF">HUK38_12530</name>
</gene>
<dbReference type="GO" id="GO:0034200">
    <property type="term" value="F:D-glycero-beta-D-manno-heptose 1,7-bisphosphate 7-phosphatase activity"/>
    <property type="evidence" value="ECO:0007669"/>
    <property type="project" value="UniProtKB-EC"/>
</dbReference>
<comment type="similarity">
    <text evidence="13 14">Belongs to the gmhB family.</text>
</comment>
<feature type="site" description="Stabilizes the phosphoryl group" evidence="16">
    <location>
        <position position="101"/>
    </location>
</feature>
<dbReference type="Gene3D" id="3.40.50.1000">
    <property type="entry name" value="HAD superfamily/HAD-like"/>
    <property type="match status" value="1"/>
</dbReference>
<sequence length="179" mass="19482">MKLVILDRDGVINQDSDAYIKSPEEWIPLPGSVDAIARLNHAGWTVAIATNQSGVARGLFDLTTLDRIHQRMRDYLAAGGARIDAIAFCPHAPEAACQCRKPQPGLLQSLAQRFHTNLINVPMIGDSWRDVEAAMTVKANPLLVLTGKGGITEKTHRAQLNDVTVIADLRAAVDLLINE</sequence>
<evidence type="ECO:0000256" key="15">
    <source>
        <dbReference type="PIRSR" id="PIRSR004682-1"/>
    </source>
</evidence>
<dbReference type="RefSeq" id="WP_182584668.1">
    <property type="nucleotide sequence ID" value="NZ_JABVCQ010000033.1"/>
</dbReference>
<dbReference type="FunFam" id="3.40.50.1000:FF:000168">
    <property type="entry name" value="D,D-heptose 1,7-bisphosphate phosphatase"/>
    <property type="match status" value="1"/>
</dbReference>
<dbReference type="NCBIfam" id="TIGR01662">
    <property type="entry name" value="HAD-SF-IIIA"/>
    <property type="match status" value="1"/>
</dbReference>
<comment type="cofactor">
    <cofactor evidence="2 17">
        <name>Mg(2+)</name>
        <dbReference type="ChEBI" id="CHEBI:18420"/>
    </cofactor>
</comment>
<reference evidence="18 19" key="1">
    <citation type="journal article" date="2020" name="Arch. Microbiol.">
        <title>The genome sequence of the giant phototrophic gammaproteobacterium Thiospirillum jenense gives insight into its physiological properties and phylogenetic relationships.</title>
        <authorList>
            <person name="Imhoff J.F."/>
            <person name="Meyer T.E."/>
            <person name="Kyndt J.A."/>
        </authorList>
    </citation>
    <scope>NUCLEOTIDE SEQUENCE [LARGE SCALE GENOMIC DNA]</scope>
    <source>
        <strain evidence="18 19">DSM 216</strain>
    </source>
</reference>
<comment type="cofactor">
    <cofactor evidence="3 17">
        <name>Zn(2+)</name>
        <dbReference type="ChEBI" id="CHEBI:29105"/>
    </cofactor>
</comment>
<evidence type="ECO:0000256" key="10">
    <source>
        <dbReference type="ARBA" id="ARBA00022833"/>
    </source>
</evidence>
<dbReference type="PANTHER" id="PTHR42891:SF1">
    <property type="entry name" value="D-GLYCERO-BETA-D-MANNO-HEPTOSE-1,7-BISPHOSPHATE 7-PHOSPHATASE"/>
    <property type="match status" value="1"/>
</dbReference>
<evidence type="ECO:0000313" key="19">
    <source>
        <dbReference type="Proteomes" id="UP000548632"/>
    </source>
</evidence>
<dbReference type="GO" id="GO:0005975">
    <property type="term" value="P:carbohydrate metabolic process"/>
    <property type="evidence" value="ECO:0007669"/>
    <property type="project" value="InterPro"/>
</dbReference>
<accession>A0A839HEZ4</accession>
<evidence type="ECO:0000256" key="13">
    <source>
        <dbReference type="ARBA" id="ARBA00061616"/>
    </source>
</evidence>
<feature type="site" description="Contributes to substrate recognition" evidence="16">
    <location>
        <position position="100"/>
    </location>
</feature>
<dbReference type="Proteomes" id="UP000548632">
    <property type="component" value="Unassembled WGS sequence"/>
</dbReference>
<evidence type="ECO:0000256" key="17">
    <source>
        <dbReference type="PIRSR" id="PIRSR004682-4"/>
    </source>
</evidence>
<dbReference type="Pfam" id="PF13242">
    <property type="entry name" value="Hydrolase_like"/>
    <property type="match status" value="1"/>
</dbReference>
<dbReference type="PIRSF" id="PIRSF004682">
    <property type="entry name" value="GmhB"/>
    <property type="match status" value="1"/>
</dbReference>
<feature type="binding site" evidence="17">
    <location>
        <position position="9"/>
    </location>
    <ligand>
        <name>Mg(2+)</name>
        <dbReference type="ChEBI" id="CHEBI:18420"/>
    </ligand>
</feature>